<dbReference type="Proteomes" id="UP000349468">
    <property type="component" value="Unassembled WGS sequence"/>
</dbReference>
<sequence>MTKSCAIKEQIKELKLDNEHRLHSIIRLSDAIPKMSKESQSRGEATILNLANQIATTDILVRQIGEQGSSHE</sequence>
<dbReference type="AlphaFoldDB" id="A0A5E7JE28"/>
<protein>
    <submittedName>
        <fullName evidence="1">Uncharacterized protein</fullName>
    </submittedName>
</protein>
<organism evidence="1 2">
    <name type="scientific">Pseudomonas fluorescens</name>
    <dbReference type="NCBI Taxonomy" id="294"/>
    <lineage>
        <taxon>Bacteria</taxon>
        <taxon>Pseudomonadati</taxon>
        <taxon>Pseudomonadota</taxon>
        <taxon>Gammaproteobacteria</taxon>
        <taxon>Pseudomonadales</taxon>
        <taxon>Pseudomonadaceae</taxon>
        <taxon>Pseudomonas</taxon>
    </lineage>
</organism>
<dbReference type="RefSeq" id="WP_154912220.1">
    <property type="nucleotide sequence ID" value="NZ_CABVIK010000005.1"/>
</dbReference>
<proteinExistence type="predicted"/>
<dbReference type="EMBL" id="CABVIK010000005">
    <property type="protein sequence ID" value="VVO85497.1"/>
    <property type="molecule type" value="Genomic_DNA"/>
</dbReference>
<reference evidence="1 2" key="1">
    <citation type="submission" date="2019-09" db="EMBL/GenBank/DDBJ databases">
        <authorList>
            <person name="Chandra G."/>
            <person name="Truman W A."/>
        </authorList>
    </citation>
    <scope>NUCLEOTIDE SEQUENCE [LARGE SCALE GENOMIC DNA]</scope>
    <source>
        <strain evidence="1">PS870</strain>
    </source>
</reference>
<name>A0A5E7JE28_PSEFL</name>
<accession>A0A5E7JE28</accession>
<evidence type="ECO:0000313" key="1">
    <source>
        <dbReference type="EMBL" id="VVO85497.1"/>
    </source>
</evidence>
<evidence type="ECO:0000313" key="2">
    <source>
        <dbReference type="Proteomes" id="UP000349468"/>
    </source>
</evidence>
<gene>
    <name evidence="1" type="ORF">PS870_02032</name>
</gene>